<accession>A0A0K2U2I9</accession>
<dbReference type="AlphaFoldDB" id="A0A0K2U2I9"/>
<sequence length="76" mass="8967">IPSDLPRNHRILLHIRAKEFHKTTKYPTDIPSEEQREFSSSTHNSFFEIIESQLCFVSYSKKTIPLIRDFQFPGCI</sequence>
<name>A0A0K2U2I9_LEPSM</name>
<protein>
    <submittedName>
        <fullName evidence="1">Uncharacterized protein</fullName>
    </submittedName>
</protein>
<dbReference type="EMBL" id="HACA01014525">
    <property type="protein sequence ID" value="CDW31886.1"/>
    <property type="molecule type" value="Transcribed_RNA"/>
</dbReference>
<reference evidence="1" key="1">
    <citation type="submission" date="2014-05" db="EMBL/GenBank/DDBJ databases">
        <authorList>
            <person name="Chronopoulou M."/>
        </authorList>
    </citation>
    <scope>NUCLEOTIDE SEQUENCE</scope>
    <source>
        <tissue evidence="1">Whole organism</tissue>
    </source>
</reference>
<organism evidence="1">
    <name type="scientific">Lepeophtheirus salmonis</name>
    <name type="common">Salmon louse</name>
    <name type="synonym">Caligus salmonis</name>
    <dbReference type="NCBI Taxonomy" id="72036"/>
    <lineage>
        <taxon>Eukaryota</taxon>
        <taxon>Metazoa</taxon>
        <taxon>Ecdysozoa</taxon>
        <taxon>Arthropoda</taxon>
        <taxon>Crustacea</taxon>
        <taxon>Multicrustacea</taxon>
        <taxon>Hexanauplia</taxon>
        <taxon>Copepoda</taxon>
        <taxon>Siphonostomatoida</taxon>
        <taxon>Caligidae</taxon>
        <taxon>Lepeophtheirus</taxon>
    </lineage>
</organism>
<proteinExistence type="predicted"/>
<feature type="non-terminal residue" evidence="1">
    <location>
        <position position="1"/>
    </location>
</feature>
<evidence type="ECO:0000313" key="1">
    <source>
        <dbReference type="EMBL" id="CDW31886.1"/>
    </source>
</evidence>